<dbReference type="Pfam" id="PF00656">
    <property type="entry name" value="Peptidase_C14"/>
    <property type="match status" value="1"/>
</dbReference>
<dbReference type="EMBL" id="JBAHYK010005806">
    <property type="protein sequence ID" value="KAL0562423.1"/>
    <property type="molecule type" value="Genomic_DNA"/>
</dbReference>
<organism evidence="2 3">
    <name type="scientific">Marasmius crinis-equi</name>
    <dbReference type="NCBI Taxonomy" id="585013"/>
    <lineage>
        <taxon>Eukaryota</taxon>
        <taxon>Fungi</taxon>
        <taxon>Dikarya</taxon>
        <taxon>Basidiomycota</taxon>
        <taxon>Agaricomycotina</taxon>
        <taxon>Agaricomycetes</taxon>
        <taxon>Agaricomycetidae</taxon>
        <taxon>Agaricales</taxon>
        <taxon>Marasmiineae</taxon>
        <taxon>Marasmiaceae</taxon>
        <taxon>Marasmius</taxon>
    </lineage>
</organism>
<evidence type="ECO:0000313" key="2">
    <source>
        <dbReference type="EMBL" id="KAL0562423.1"/>
    </source>
</evidence>
<evidence type="ECO:0000313" key="3">
    <source>
        <dbReference type="Proteomes" id="UP001465976"/>
    </source>
</evidence>
<gene>
    <name evidence="2" type="ORF">V5O48_019664</name>
</gene>
<reference evidence="2 3" key="1">
    <citation type="submission" date="2024-02" db="EMBL/GenBank/DDBJ databases">
        <title>A draft genome for the cacao thread blight pathogen Marasmius crinis-equi.</title>
        <authorList>
            <person name="Cohen S.P."/>
            <person name="Baruah I.K."/>
            <person name="Amoako-Attah I."/>
            <person name="Bukari Y."/>
            <person name="Meinhardt L.W."/>
            <person name="Bailey B.A."/>
        </authorList>
    </citation>
    <scope>NUCLEOTIDE SEQUENCE [LARGE SCALE GENOMIC DNA]</scope>
    <source>
        <strain evidence="2 3">GH-76</strain>
    </source>
</reference>
<evidence type="ECO:0000259" key="1">
    <source>
        <dbReference type="Pfam" id="PF00656"/>
    </source>
</evidence>
<name>A0ABR3EHS2_9AGAR</name>
<dbReference type="InterPro" id="IPR011600">
    <property type="entry name" value="Pept_C14_caspase"/>
</dbReference>
<dbReference type="Gene3D" id="3.40.50.1460">
    <property type="match status" value="1"/>
</dbReference>
<feature type="non-terminal residue" evidence="2">
    <location>
        <position position="147"/>
    </location>
</feature>
<keyword evidence="3" id="KW-1185">Reference proteome</keyword>
<sequence length="147" mass="15994">MRDQDATREKILSAIQELADSPVIGANDPMVIYYAGHGAEVDSPFGTTRKIQMLVPHDFVAKGSTVSQGQGIFNHTLSRLLGKIGKNKTDNITVIFDSCHSGLGAREDERDETFSVRGLQLSTNYTIPPSILEPELASLERFSGSEA</sequence>
<comment type="caution">
    <text evidence="2">The sequence shown here is derived from an EMBL/GenBank/DDBJ whole genome shotgun (WGS) entry which is preliminary data.</text>
</comment>
<protein>
    <recommendedName>
        <fullName evidence="1">Peptidase C14 caspase domain-containing protein</fullName>
    </recommendedName>
</protein>
<accession>A0ABR3EHS2</accession>
<proteinExistence type="predicted"/>
<dbReference type="Proteomes" id="UP001465976">
    <property type="component" value="Unassembled WGS sequence"/>
</dbReference>
<feature type="domain" description="Peptidase C14 caspase" evidence="1">
    <location>
        <begin position="4"/>
        <end position="109"/>
    </location>
</feature>